<keyword evidence="4" id="KW-1185">Reference proteome</keyword>
<dbReference type="GO" id="GO:0000976">
    <property type="term" value="F:transcription cis-regulatory region binding"/>
    <property type="evidence" value="ECO:0007669"/>
    <property type="project" value="TreeGrafter"/>
</dbReference>
<evidence type="ECO:0000256" key="1">
    <source>
        <dbReference type="ARBA" id="ARBA00023125"/>
    </source>
</evidence>
<evidence type="ECO:0000259" key="2">
    <source>
        <dbReference type="PROSITE" id="PS01124"/>
    </source>
</evidence>
<dbReference type="InterPro" id="IPR032687">
    <property type="entry name" value="AraC-type_N"/>
</dbReference>
<dbReference type="Proteomes" id="UP000239322">
    <property type="component" value="Unassembled WGS sequence"/>
</dbReference>
<dbReference type="PANTHER" id="PTHR47894">
    <property type="entry name" value="HTH-TYPE TRANSCRIPTIONAL REGULATOR GADX"/>
    <property type="match status" value="1"/>
</dbReference>
<evidence type="ECO:0000313" key="3">
    <source>
        <dbReference type="EMBL" id="PRH79130.1"/>
    </source>
</evidence>
<name>A0A2S9PXH7_9ACTN</name>
<comment type="caution">
    <text evidence="3">The sequence shown here is derived from an EMBL/GenBank/DDBJ whole genome shotgun (WGS) entry which is preliminary data.</text>
</comment>
<dbReference type="Pfam" id="PF12625">
    <property type="entry name" value="Arabinose_bd"/>
    <property type="match status" value="1"/>
</dbReference>
<sequence length="342" mass="37873">MPQHPGTTPASFTRLNAEAARLLGVRPAQYADLLGMAPEHLTHDRYRIPASTNVRLWELMVLHAPWQDVASHMARQSTLGALGIWDYLVTQTPTPLEGLRDGARYLPTAADAGTEMLHIEETEQHVTISHVNAADLTADVASAIRAYSLALFTQRVSDASRRTVVPTRVALAARAPRTHGILTRLYGTRVVDFASPVNSITFRAADLRVPQPHAPGLSDLLRSHADQSLAEAVPLRDWLDLFRTTLRGVPDDEPPTLRALAQRMALSPRTLQRRLEEHRTTWSDELQSVRRENTLHLLASTDLTLDAVARRAGFADTGGLRRAVRRWTGQSLTAVRGRDDDT</sequence>
<gene>
    <name evidence="3" type="ORF">C6N75_11200</name>
</gene>
<dbReference type="EMBL" id="PVLV01000142">
    <property type="protein sequence ID" value="PRH79130.1"/>
    <property type="molecule type" value="Genomic_DNA"/>
</dbReference>
<dbReference type="GO" id="GO:0003700">
    <property type="term" value="F:DNA-binding transcription factor activity"/>
    <property type="evidence" value="ECO:0007669"/>
    <property type="project" value="InterPro"/>
</dbReference>
<dbReference type="PROSITE" id="PS01124">
    <property type="entry name" value="HTH_ARAC_FAMILY_2"/>
    <property type="match status" value="1"/>
</dbReference>
<accession>A0A2S9PXH7</accession>
<dbReference type="PANTHER" id="PTHR47894:SF1">
    <property type="entry name" value="HTH-TYPE TRANSCRIPTIONAL REGULATOR VQSM"/>
    <property type="match status" value="1"/>
</dbReference>
<dbReference type="Gene3D" id="1.10.10.60">
    <property type="entry name" value="Homeodomain-like"/>
    <property type="match status" value="1"/>
</dbReference>
<organism evidence="3 4">
    <name type="scientific">Streptomyces solincola</name>
    <dbReference type="NCBI Taxonomy" id="2100817"/>
    <lineage>
        <taxon>Bacteria</taxon>
        <taxon>Bacillati</taxon>
        <taxon>Actinomycetota</taxon>
        <taxon>Actinomycetes</taxon>
        <taxon>Kitasatosporales</taxon>
        <taxon>Streptomycetaceae</taxon>
        <taxon>Streptomyces</taxon>
    </lineage>
</organism>
<dbReference type="RefSeq" id="WP_105868721.1">
    <property type="nucleotide sequence ID" value="NZ_PVLV01000142.1"/>
</dbReference>
<dbReference type="GO" id="GO:0005829">
    <property type="term" value="C:cytosol"/>
    <property type="evidence" value="ECO:0007669"/>
    <property type="project" value="TreeGrafter"/>
</dbReference>
<proteinExistence type="predicted"/>
<evidence type="ECO:0000313" key="4">
    <source>
        <dbReference type="Proteomes" id="UP000239322"/>
    </source>
</evidence>
<feature type="domain" description="HTH araC/xylS-type" evidence="2">
    <location>
        <begin position="256"/>
        <end position="338"/>
    </location>
</feature>
<dbReference type="InterPro" id="IPR018060">
    <property type="entry name" value="HTH_AraC"/>
</dbReference>
<dbReference type="SMART" id="SM00342">
    <property type="entry name" value="HTH_ARAC"/>
    <property type="match status" value="1"/>
</dbReference>
<dbReference type="Pfam" id="PF12833">
    <property type="entry name" value="HTH_18"/>
    <property type="match status" value="1"/>
</dbReference>
<keyword evidence="1" id="KW-0238">DNA-binding</keyword>
<reference evidence="3 4" key="1">
    <citation type="submission" date="2018-03" db="EMBL/GenBank/DDBJ databases">
        <title>Novel Streptomyces sp. from soil.</title>
        <authorList>
            <person name="Tan G.Y.A."/>
            <person name="Lee Z.Y."/>
        </authorList>
    </citation>
    <scope>NUCLEOTIDE SEQUENCE [LARGE SCALE GENOMIC DNA]</scope>
    <source>
        <strain evidence="3 4">ST5x</strain>
    </source>
</reference>
<dbReference type="AlphaFoldDB" id="A0A2S9PXH7"/>
<protein>
    <recommendedName>
        <fullName evidence="2">HTH araC/xylS-type domain-containing protein</fullName>
    </recommendedName>
</protein>
<dbReference type="OrthoDB" id="5241536at2"/>